<organism evidence="3 4">
    <name type="scientific">Herbiconiux flava</name>
    <dbReference type="NCBI Taxonomy" id="881268"/>
    <lineage>
        <taxon>Bacteria</taxon>
        <taxon>Bacillati</taxon>
        <taxon>Actinomycetota</taxon>
        <taxon>Actinomycetes</taxon>
        <taxon>Micrococcales</taxon>
        <taxon>Microbacteriaceae</taxon>
        <taxon>Herbiconiux</taxon>
    </lineage>
</organism>
<feature type="compositionally biased region" description="Pro residues" evidence="1">
    <location>
        <begin position="280"/>
        <end position="293"/>
    </location>
</feature>
<dbReference type="PANTHER" id="PTHR43685">
    <property type="entry name" value="GLYCOSYLTRANSFERASE"/>
    <property type="match status" value="1"/>
</dbReference>
<dbReference type="CDD" id="cd00761">
    <property type="entry name" value="Glyco_tranf_GTA_type"/>
    <property type="match status" value="1"/>
</dbReference>
<gene>
    <name evidence="3" type="ORF">BJ984_002892</name>
</gene>
<dbReference type="Pfam" id="PF00535">
    <property type="entry name" value="Glycos_transf_2"/>
    <property type="match status" value="1"/>
</dbReference>
<feature type="compositionally biased region" description="Basic and acidic residues" evidence="1">
    <location>
        <begin position="1"/>
        <end position="17"/>
    </location>
</feature>
<feature type="region of interest" description="Disordered" evidence="1">
    <location>
        <begin position="1"/>
        <end position="23"/>
    </location>
</feature>
<feature type="region of interest" description="Disordered" evidence="1">
    <location>
        <begin position="260"/>
        <end position="293"/>
    </location>
</feature>
<dbReference type="InterPro" id="IPR001173">
    <property type="entry name" value="Glyco_trans_2-like"/>
</dbReference>
<evidence type="ECO:0000313" key="3">
    <source>
        <dbReference type="EMBL" id="NYD71734.1"/>
    </source>
</evidence>
<proteinExistence type="predicted"/>
<sequence length="293" mass="31813">MTNHRRDTAGDPDRPAAARDTPPTISVVIPVRDDADGLRRCLRSLAAQTLAPLEIVVVDNGSSDDSAAVARAAGARVVTEDEEGIPAASARGFDEARGDIVARLDADCVPPVEWIAGIARAFRERPGLVAVTGDARFSDGPRLLRRPLAVVYLGAYALFSAPALGHPPLFGSNCAVRREAWLAVRDEVHRHDLLVHDDLDLSVHLGALPAAAHGARGRWRRPGIRLDRRIGMGISMRPFADPRAFLLRVRRGVHSLTVHGGQELPRPLLPRPMLRRTPLPRSPRPRTPLPPGR</sequence>
<dbReference type="Gene3D" id="3.90.550.10">
    <property type="entry name" value="Spore Coat Polysaccharide Biosynthesis Protein SpsA, Chain A"/>
    <property type="match status" value="1"/>
</dbReference>
<dbReference type="GO" id="GO:0016740">
    <property type="term" value="F:transferase activity"/>
    <property type="evidence" value="ECO:0007669"/>
    <property type="project" value="UniProtKB-KW"/>
</dbReference>
<dbReference type="SUPFAM" id="SSF53448">
    <property type="entry name" value="Nucleotide-diphospho-sugar transferases"/>
    <property type="match status" value="1"/>
</dbReference>
<keyword evidence="3" id="KW-0808">Transferase</keyword>
<feature type="domain" description="Glycosyltransferase 2-like" evidence="2">
    <location>
        <begin position="26"/>
        <end position="179"/>
    </location>
</feature>
<dbReference type="InterPro" id="IPR050834">
    <property type="entry name" value="Glycosyltransf_2"/>
</dbReference>
<dbReference type="RefSeq" id="WP_179548619.1">
    <property type="nucleotide sequence ID" value="NZ_BSEW01000002.1"/>
</dbReference>
<dbReference type="EMBL" id="JACCBM010000001">
    <property type="protein sequence ID" value="NYD71734.1"/>
    <property type="molecule type" value="Genomic_DNA"/>
</dbReference>
<reference evidence="3 4" key="1">
    <citation type="submission" date="2020-07" db="EMBL/GenBank/DDBJ databases">
        <title>Sequencing the genomes of 1000 actinobacteria strains.</title>
        <authorList>
            <person name="Klenk H.-P."/>
        </authorList>
    </citation>
    <scope>NUCLEOTIDE SEQUENCE [LARGE SCALE GENOMIC DNA]</scope>
    <source>
        <strain evidence="3 4">DSM 26474</strain>
    </source>
</reference>
<dbReference type="AlphaFoldDB" id="A0A852SSR0"/>
<evidence type="ECO:0000259" key="2">
    <source>
        <dbReference type="Pfam" id="PF00535"/>
    </source>
</evidence>
<evidence type="ECO:0000313" key="4">
    <source>
        <dbReference type="Proteomes" id="UP000549913"/>
    </source>
</evidence>
<accession>A0A852SSR0</accession>
<keyword evidence="4" id="KW-1185">Reference proteome</keyword>
<dbReference type="PANTHER" id="PTHR43685:SF14">
    <property type="entry name" value="GLYCOSYLTRANSFERASE 2-LIKE DOMAIN-CONTAINING PROTEIN"/>
    <property type="match status" value="1"/>
</dbReference>
<protein>
    <submittedName>
        <fullName evidence="3">Glycosyltransferase involved in cell wall biosynthesis</fullName>
    </submittedName>
</protein>
<comment type="caution">
    <text evidence="3">The sequence shown here is derived from an EMBL/GenBank/DDBJ whole genome shotgun (WGS) entry which is preliminary data.</text>
</comment>
<name>A0A852SSR0_9MICO</name>
<dbReference type="InterPro" id="IPR029044">
    <property type="entry name" value="Nucleotide-diphossugar_trans"/>
</dbReference>
<evidence type="ECO:0000256" key="1">
    <source>
        <dbReference type="SAM" id="MobiDB-lite"/>
    </source>
</evidence>
<dbReference type="Proteomes" id="UP000549913">
    <property type="component" value="Unassembled WGS sequence"/>
</dbReference>